<keyword evidence="2" id="KW-0812">Transmembrane</keyword>
<accession>S5DYX6</accession>
<feature type="compositionally biased region" description="Basic and acidic residues" evidence="1">
    <location>
        <begin position="23"/>
        <end position="45"/>
    </location>
</feature>
<keyword evidence="2" id="KW-1133">Transmembrane helix</keyword>
<evidence type="ECO:0000313" key="3">
    <source>
        <dbReference type="EMBL" id="AGQ20202.1"/>
    </source>
</evidence>
<evidence type="ECO:0000256" key="1">
    <source>
        <dbReference type="SAM" id="MobiDB-lite"/>
    </source>
</evidence>
<dbReference type="EMBL" id="KC752294">
    <property type="protein sequence ID" value="AGQ20202.1"/>
    <property type="molecule type" value="Genomic_DNA"/>
</dbReference>
<proteinExistence type="predicted"/>
<feature type="transmembrane region" description="Helical" evidence="2">
    <location>
        <begin position="165"/>
        <end position="183"/>
    </location>
</feature>
<protein>
    <submittedName>
        <fullName evidence="3">AsIV-cont00088-ORF1</fullName>
    </submittedName>
</protein>
<organism evidence="3">
    <name type="scientific">Apophua simplicipes ichnovirus</name>
    <dbReference type="NCBI Taxonomy" id="1329648"/>
    <lineage>
        <taxon>Viruses</taxon>
        <taxon>Viruses incertae sedis</taxon>
        <taxon>Polydnaviriformidae</taxon>
        <taxon>Ichnoviriform</taxon>
    </lineage>
</organism>
<evidence type="ECO:0000256" key="2">
    <source>
        <dbReference type="SAM" id="Phobius"/>
    </source>
</evidence>
<sequence length="198" mass="22674">MEKPTIEVSPASPEAGPSNGRTNKPDRTTDPWNHETDHLDHKSEHSMPNTPKMIANITEKMKEMNRVSNDIEALVRHPIYGCVQKIQKEPVISWKNLEKAVENRDTPGSEPSRLTSDETGFHRNASVLQLQNHSENQRTVSNKWTVFKTKIQGTDGMDEIDKAIWFWRLMCVVLSVGLGILMYEVSLPDTIECERHWK</sequence>
<reference evidence="3" key="1">
    <citation type="journal article" date="2013" name="J. Gen. Virol.">
        <title>Ultrastructural and genomic characterization of a second banchine polydnavirus confirms the existence of shared features within this ichnovirus lineage.</title>
        <authorList>
            <person name="Djoumad A."/>
            <person name="Stoltz D."/>
            <person name="Beliveau C."/>
            <person name="Boyle B."/>
            <person name="Kuhn L."/>
            <person name="Cusson M."/>
        </authorList>
    </citation>
    <scope>NUCLEOTIDE SEQUENCE</scope>
</reference>
<name>S5DYX6_9VIRU</name>
<keyword evidence="2" id="KW-0472">Membrane</keyword>
<feature type="region of interest" description="Disordered" evidence="1">
    <location>
        <begin position="1"/>
        <end position="50"/>
    </location>
</feature>